<sequence length="208" mass="21571">MPLPAITNGTAAIPYPCQYRRCGCSSSGQCWAGDCCCYSIEEKIAWAKANDVAVPAIALEAARRSNRERRPAAKSIVVAGKAPSAPRSCCASHAPKPATVELDSATPASSCCCKAKKAAPKPVAPSNSCPSCTRHREKSLTRLVATLEAAKCQGFSGDVLGLIVVDVPPTTAGQSLGNAPSDLILPRDLAASLMAVRPPTPPPRFSIS</sequence>
<evidence type="ECO:0000313" key="1">
    <source>
        <dbReference type="EMBL" id="QDU64600.1"/>
    </source>
</evidence>
<name>A0A518BC80_9BACT</name>
<proteinExistence type="predicted"/>
<keyword evidence="2" id="KW-1185">Reference proteome</keyword>
<organism evidence="1 2">
    <name type="scientific">Kolteria novifilia</name>
    <dbReference type="NCBI Taxonomy" id="2527975"/>
    <lineage>
        <taxon>Bacteria</taxon>
        <taxon>Pseudomonadati</taxon>
        <taxon>Planctomycetota</taxon>
        <taxon>Planctomycetia</taxon>
        <taxon>Kolteriales</taxon>
        <taxon>Kolteriaceae</taxon>
        <taxon>Kolteria</taxon>
    </lineage>
</organism>
<dbReference type="EMBL" id="CP036279">
    <property type="protein sequence ID" value="QDU64600.1"/>
    <property type="molecule type" value="Genomic_DNA"/>
</dbReference>
<gene>
    <name evidence="1" type="ORF">Pan216_54900</name>
</gene>
<dbReference type="AlphaFoldDB" id="A0A518BC80"/>
<reference evidence="1 2" key="1">
    <citation type="submission" date="2019-02" db="EMBL/GenBank/DDBJ databases">
        <title>Deep-cultivation of Planctomycetes and their phenomic and genomic characterization uncovers novel biology.</title>
        <authorList>
            <person name="Wiegand S."/>
            <person name="Jogler M."/>
            <person name="Boedeker C."/>
            <person name="Pinto D."/>
            <person name="Vollmers J."/>
            <person name="Rivas-Marin E."/>
            <person name="Kohn T."/>
            <person name="Peeters S.H."/>
            <person name="Heuer A."/>
            <person name="Rast P."/>
            <person name="Oberbeckmann S."/>
            <person name="Bunk B."/>
            <person name="Jeske O."/>
            <person name="Meyerdierks A."/>
            <person name="Storesund J.E."/>
            <person name="Kallscheuer N."/>
            <person name="Luecker S."/>
            <person name="Lage O.M."/>
            <person name="Pohl T."/>
            <person name="Merkel B.J."/>
            <person name="Hornburger P."/>
            <person name="Mueller R.-W."/>
            <person name="Bruemmer F."/>
            <person name="Labrenz M."/>
            <person name="Spormann A.M."/>
            <person name="Op den Camp H."/>
            <person name="Overmann J."/>
            <person name="Amann R."/>
            <person name="Jetten M.S.M."/>
            <person name="Mascher T."/>
            <person name="Medema M.H."/>
            <person name="Devos D.P."/>
            <person name="Kaster A.-K."/>
            <person name="Ovreas L."/>
            <person name="Rohde M."/>
            <person name="Galperin M.Y."/>
            <person name="Jogler C."/>
        </authorList>
    </citation>
    <scope>NUCLEOTIDE SEQUENCE [LARGE SCALE GENOMIC DNA]</scope>
    <source>
        <strain evidence="1 2">Pan216</strain>
    </source>
</reference>
<protein>
    <submittedName>
        <fullName evidence="1">Uncharacterized protein</fullName>
    </submittedName>
</protein>
<accession>A0A518BC80</accession>
<dbReference type="Proteomes" id="UP000317093">
    <property type="component" value="Chromosome"/>
</dbReference>
<dbReference type="KEGG" id="knv:Pan216_54900"/>
<evidence type="ECO:0000313" key="2">
    <source>
        <dbReference type="Proteomes" id="UP000317093"/>
    </source>
</evidence>